<dbReference type="PROSITE" id="PS00061">
    <property type="entry name" value="ADH_SHORT"/>
    <property type="match status" value="1"/>
</dbReference>
<dbReference type="Proteomes" id="UP001524318">
    <property type="component" value="Unassembled WGS sequence"/>
</dbReference>
<comment type="similarity">
    <text evidence="1">Belongs to the short-chain dehydrogenases/reductases (SDR) family.</text>
</comment>
<evidence type="ECO:0000313" key="3">
    <source>
        <dbReference type="EMBL" id="MCP9002051.1"/>
    </source>
</evidence>
<dbReference type="PANTHER" id="PTHR42760">
    <property type="entry name" value="SHORT-CHAIN DEHYDROGENASES/REDUCTASES FAMILY MEMBER"/>
    <property type="match status" value="1"/>
</dbReference>
<dbReference type="EMBL" id="JANCLV010000027">
    <property type="protein sequence ID" value="MCP9002051.1"/>
    <property type="molecule type" value="Genomic_DNA"/>
</dbReference>
<name>A0ABT1LY10_9MICC</name>
<proteinExistence type="inferred from homology"/>
<dbReference type="SUPFAM" id="SSF51735">
    <property type="entry name" value="NAD(P)-binding Rossmann-fold domains"/>
    <property type="match status" value="1"/>
</dbReference>
<keyword evidence="4" id="KW-1185">Reference proteome</keyword>
<evidence type="ECO:0000256" key="2">
    <source>
        <dbReference type="ARBA" id="ARBA00023002"/>
    </source>
</evidence>
<evidence type="ECO:0000256" key="1">
    <source>
        <dbReference type="ARBA" id="ARBA00006484"/>
    </source>
</evidence>
<dbReference type="InterPro" id="IPR020904">
    <property type="entry name" value="Sc_DH/Rdtase_CS"/>
</dbReference>
<keyword evidence="2" id="KW-0560">Oxidoreductase</keyword>
<dbReference type="InterPro" id="IPR036291">
    <property type="entry name" value="NAD(P)-bd_dom_sf"/>
</dbReference>
<organism evidence="3 4">
    <name type="scientific">Pseudarthrobacter humi</name>
    <dbReference type="NCBI Taxonomy" id="2952523"/>
    <lineage>
        <taxon>Bacteria</taxon>
        <taxon>Bacillati</taxon>
        <taxon>Actinomycetota</taxon>
        <taxon>Actinomycetes</taxon>
        <taxon>Micrococcales</taxon>
        <taxon>Micrococcaceae</taxon>
        <taxon>Pseudarthrobacter</taxon>
    </lineage>
</organism>
<protein>
    <submittedName>
        <fullName evidence="3">SDR family oxidoreductase</fullName>
    </submittedName>
</protein>
<dbReference type="Gene3D" id="3.40.50.720">
    <property type="entry name" value="NAD(P)-binding Rossmann-like Domain"/>
    <property type="match status" value="1"/>
</dbReference>
<accession>A0ABT1LY10</accession>
<evidence type="ECO:0000313" key="4">
    <source>
        <dbReference type="Proteomes" id="UP001524318"/>
    </source>
</evidence>
<dbReference type="PANTHER" id="PTHR42760:SF5">
    <property type="entry name" value="2-DEHYDRO-3-DEOXY-D-GLUCONATE 5-DEHYDROGENASE"/>
    <property type="match status" value="1"/>
</dbReference>
<dbReference type="PRINTS" id="PR00081">
    <property type="entry name" value="GDHRDH"/>
</dbReference>
<dbReference type="InterPro" id="IPR002347">
    <property type="entry name" value="SDR_fam"/>
</dbReference>
<dbReference type="PRINTS" id="PR00080">
    <property type="entry name" value="SDRFAMILY"/>
</dbReference>
<comment type="caution">
    <text evidence="3">The sequence shown here is derived from an EMBL/GenBank/DDBJ whole genome shotgun (WGS) entry which is preliminary data.</text>
</comment>
<dbReference type="RefSeq" id="WP_254753226.1">
    <property type="nucleotide sequence ID" value="NZ_JANCLV010000027.1"/>
</dbReference>
<sequence length="254" mass="26998">MTQLNMFSLQGKRALVTGGGRGLGQAIARGLTAAGAHTALISRTRGEVTAAAAEIGANAFPFEADVADTAAIPKLLDDIETRLDGSVDIVVHAAGVQHRQNAEAFPLAEWDRIISVNLTAPFMLSQEIGRRQLERGQHGNHIFIGSLTSHLSVPDVVAYTASKSGVYGVVRSLSSEWSARGIRVNGIGPGYFRTQLTESAFQDASRKQKMLDRIPMNRFGDPEDLVGAAVFLASAASSYITGQMLMVDGGWTAS</sequence>
<gene>
    <name evidence="3" type="ORF">NFC73_20315</name>
</gene>
<dbReference type="Pfam" id="PF13561">
    <property type="entry name" value="adh_short_C2"/>
    <property type="match status" value="1"/>
</dbReference>
<reference evidence="3 4" key="1">
    <citation type="submission" date="2022-06" db="EMBL/GenBank/DDBJ databases">
        <title>Pseudarthrobacter sp. strain RMG13 Genome sequencing and assembly.</title>
        <authorList>
            <person name="Kim I."/>
        </authorList>
    </citation>
    <scope>NUCLEOTIDE SEQUENCE [LARGE SCALE GENOMIC DNA]</scope>
    <source>
        <strain evidence="3 4">RMG13</strain>
    </source>
</reference>